<evidence type="ECO:0000313" key="2">
    <source>
        <dbReference type="Proteomes" id="UP000054549"/>
    </source>
</evidence>
<reference evidence="1 2" key="1">
    <citation type="submission" date="2014-04" db="EMBL/GenBank/DDBJ databases">
        <title>Evolutionary Origins and Diversification of the Mycorrhizal Mutualists.</title>
        <authorList>
            <consortium name="DOE Joint Genome Institute"/>
            <consortium name="Mycorrhizal Genomics Consortium"/>
            <person name="Kohler A."/>
            <person name="Kuo A."/>
            <person name="Nagy L.G."/>
            <person name="Floudas D."/>
            <person name="Copeland A."/>
            <person name="Barry K.W."/>
            <person name="Cichocki N."/>
            <person name="Veneault-Fourrey C."/>
            <person name="LaButti K."/>
            <person name="Lindquist E.A."/>
            <person name="Lipzen A."/>
            <person name="Lundell T."/>
            <person name="Morin E."/>
            <person name="Murat C."/>
            <person name="Riley R."/>
            <person name="Ohm R."/>
            <person name="Sun H."/>
            <person name="Tunlid A."/>
            <person name="Henrissat B."/>
            <person name="Grigoriev I.V."/>
            <person name="Hibbett D.S."/>
            <person name="Martin F."/>
        </authorList>
    </citation>
    <scope>NUCLEOTIDE SEQUENCE [LARGE SCALE GENOMIC DNA]</scope>
    <source>
        <strain evidence="1 2">Koide BX008</strain>
    </source>
</reference>
<accession>A0A0C2TBU3</accession>
<gene>
    <name evidence="1" type="ORF">M378DRAFT_163459</name>
</gene>
<dbReference type="EMBL" id="KN818251">
    <property type="protein sequence ID" value="KIL64219.1"/>
    <property type="molecule type" value="Genomic_DNA"/>
</dbReference>
<dbReference type="HOGENOM" id="CLU_2941254_0_0_1"/>
<dbReference type="AlphaFoldDB" id="A0A0C2TBU3"/>
<protein>
    <submittedName>
        <fullName evidence="1">Uncharacterized protein</fullName>
    </submittedName>
</protein>
<organism evidence="1 2">
    <name type="scientific">Amanita muscaria (strain Koide BX008)</name>
    <dbReference type="NCBI Taxonomy" id="946122"/>
    <lineage>
        <taxon>Eukaryota</taxon>
        <taxon>Fungi</taxon>
        <taxon>Dikarya</taxon>
        <taxon>Basidiomycota</taxon>
        <taxon>Agaricomycotina</taxon>
        <taxon>Agaricomycetes</taxon>
        <taxon>Agaricomycetidae</taxon>
        <taxon>Agaricales</taxon>
        <taxon>Pluteineae</taxon>
        <taxon>Amanitaceae</taxon>
        <taxon>Amanita</taxon>
    </lineage>
</organism>
<proteinExistence type="predicted"/>
<name>A0A0C2TBU3_AMAMK</name>
<dbReference type="InParanoid" id="A0A0C2TBU3"/>
<evidence type="ECO:0000313" key="1">
    <source>
        <dbReference type="EMBL" id="KIL64219.1"/>
    </source>
</evidence>
<keyword evidence="2" id="KW-1185">Reference proteome</keyword>
<dbReference type="Proteomes" id="UP000054549">
    <property type="component" value="Unassembled WGS sequence"/>
</dbReference>
<sequence length="60" mass="6891">MFKRPNFVRPQRVQRRTFFPLAAVLPQSSFDCHLHTSGRGFRANGDWALVVPGLLRTTVH</sequence>